<gene>
    <name evidence="1" type="ORF">SCHPADRAFT_329178</name>
</gene>
<evidence type="ECO:0000313" key="1">
    <source>
        <dbReference type="EMBL" id="KLO14123.1"/>
    </source>
</evidence>
<dbReference type="OrthoDB" id="2269034at2759"/>
<reference evidence="1 2" key="1">
    <citation type="submission" date="2015-04" db="EMBL/GenBank/DDBJ databases">
        <title>Complete genome sequence of Schizopora paradoxa KUC8140, a cosmopolitan wood degrader in East Asia.</title>
        <authorList>
            <consortium name="DOE Joint Genome Institute"/>
            <person name="Min B."/>
            <person name="Park H."/>
            <person name="Jang Y."/>
            <person name="Kim J.-J."/>
            <person name="Kim K.H."/>
            <person name="Pangilinan J."/>
            <person name="Lipzen A."/>
            <person name="Riley R."/>
            <person name="Grigoriev I.V."/>
            <person name="Spatafora J.W."/>
            <person name="Choi I.-G."/>
        </authorList>
    </citation>
    <scope>NUCLEOTIDE SEQUENCE [LARGE SCALE GENOMIC DNA]</scope>
    <source>
        <strain evidence="1 2">KUC8140</strain>
    </source>
</reference>
<sequence length="552" mass="62403">MRWLAAPRRTKSMVDNDAKCQVVTTTSPTTRNVVDVHHTSASLPQRQQNTVFRALPDDILVFIWELAIFEESKSGFFPSYDHLALLKISAVCQHWRWTALNTPSLWTHIRSRFPPDLLNLFLKRSMEAPLNVEITCDKYFDDNLHPSVDGDDLMRKVDKFSAKLAAILRHSNRIRFLSLSLEAYASTIIDSRLAGANCRTPMLEGLRFHVTSDLGLWAIPNVDLERIVDAGTSLLEKFRSPLLRELYLDGLRAPPDYIHLASLSHLSLKFNDVEKSVEDYLTSILVDEAPLISLSLDLWSAFVISQPSGSTANRLHLPHLRVLSLKAPFSQCMHLSAMFSVESLEELHLETRQSFIVVHELAKLLPRNPPGESARIEFDADLIRLEFFNMTEGSRCDSYKKYLFSLNTQFSNDSTIYILLGILKSHHFPNILSVDLRSSGAFDSGVTRALLSHFDTLRSLRIHLDRRSTCVFPIEDAIGSSLLRSPSSPLRSVQSLTFSNLTVKIPQAMPFLLELSTVVHERTKAGLPPLILEFENCEGVTDELLRNSGLKR</sequence>
<dbReference type="STRING" id="27342.A0A0H2RXC6"/>
<name>A0A0H2RXC6_9AGAM</name>
<dbReference type="EMBL" id="KQ085948">
    <property type="protein sequence ID" value="KLO14123.1"/>
    <property type="molecule type" value="Genomic_DNA"/>
</dbReference>
<proteinExistence type="predicted"/>
<accession>A0A0H2RXC6</accession>
<protein>
    <submittedName>
        <fullName evidence="1">Uncharacterized protein</fullName>
    </submittedName>
</protein>
<keyword evidence="2" id="KW-1185">Reference proteome</keyword>
<dbReference type="Proteomes" id="UP000053477">
    <property type="component" value="Unassembled WGS sequence"/>
</dbReference>
<organism evidence="1 2">
    <name type="scientific">Schizopora paradoxa</name>
    <dbReference type="NCBI Taxonomy" id="27342"/>
    <lineage>
        <taxon>Eukaryota</taxon>
        <taxon>Fungi</taxon>
        <taxon>Dikarya</taxon>
        <taxon>Basidiomycota</taxon>
        <taxon>Agaricomycotina</taxon>
        <taxon>Agaricomycetes</taxon>
        <taxon>Hymenochaetales</taxon>
        <taxon>Schizoporaceae</taxon>
        <taxon>Schizopora</taxon>
    </lineage>
</organism>
<dbReference type="AlphaFoldDB" id="A0A0H2RXC6"/>
<dbReference type="InParanoid" id="A0A0H2RXC6"/>
<evidence type="ECO:0000313" key="2">
    <source>
        <dbReference type="Proteomes" id="UP000053477"/>
    </source>
</evidence>
<dbReference type="Gene3D" id="1.20.1280.50">
    <property type="match status" value="1"/>
</dbReference>